<dbReference type="GO" id="GO:0016829">
    <property type="term" value="F:lyase activity"/>
    <property type="evidence" value="ECO:0007669"/>
    <property type="project" value="UniProtKB-KW"/>
</dbReference>
<evidence type="ECO:0000256" key="1">
    <source>
        <dbReference type="ARBA" id="ARBA00010986"/>
    </source>
</evidence>
<keyword evidence="2" id="KW-0456">Lyase</keyword>
<dbReference type="GO" id="GO:0019698">
    <property type="term" value="P:D-galacturonate catabolic process"/>
    <property type="evidence" value="ECO:0007669"/>
    <property type="project" value="TreeGrafter"/>
</dbReference>
<dbReference type="Pfam" id="PF20629">
    <property type="entry name" value="GD_AH_C"/>
    <property type="match status" value="1"/>
</dbReference>
<dbReference type="STRING" id="1203554.HMPREF1476_00485"/>
<keyword evidence="5" id="KW-1185">Reference proteome</keyword>
<evidence type="ECO:0000256" key="2">
    <source>
        <dbReference type="ARBA" id="ARBA00023239"/>
    </source>
</evidence>
<dbReference type="PANTHER" id="PTHR30536">
    <property type="entry name" value="ALTRONATE/GALACTARATE DEHYDRATASE"/>
    <property type="match status" value="1"/>
</dbReference>
<dbReference type="InterPro" id="IPR007392">
    <property type="entry name" value="GD_AH_second"/>
</dbReference>
<dbReference type="RefSeq" id="WP_016473867.1">
    <property type="nucleotide sequence ID" value="NZ_KE150480.1"/>
</dbReference>
<dbReference type="InterPro" id="IPR052172">
    <property type="entry name" value="UxaA_altronate/galactarate_dh"/>
</dbReference>
<dbReference type="Gene3D" id="2.30.130.110">
    <property type="match status" value="1"/>
</dbReference>
<accession>S3C4J5</accession>
<dbReference type="Pfam" id="PF08666">
    <property type="entry name" value="SAF"/>
    <property type="match status" value="1"/>
</dbReference>
<dbReference type="InterPro" id="IPR044144">
    <property type="entry name" value="SAF_UxaA/GarD"/>
</dbReference>
<dbReference type="Pfam" id="PF04295">
    <property type="entry name" value="GD_AH_second"/>
    <property type="match status" value="1"/>
</dbReference>
<dbReference type="CDD" id="cd11613">
    <property type="entry name" value="SAF_AH_GD"/>
    <property type="match status" value="1"/>
</dbReference>
<proteinExistence type="inferred from homology"/>
<dbReference type="InterPro" id="IPR048332">
    <property type="entry name" value="GD_AH_C"/>
</dbReference>
<dbReference type="eggNOG" id="COG2721">
    <property type="taxonomic scope" value="Bacteria"/>
</dbReference>
<dbReference type="AlphaFoldDB" id="S3C4J5"/>
<dbReference type="Proteomes" id="UP000014400">
    <property type="component" value="Unassembled WGS sequence"/>
</dbReference>
<evidence type="ECO:0000313" key="5">
    <source>
        <dbReference type="Proteomes" id="UP000014400"/>
    </source>
</evidence>
<organism evidence="4 5">
    <name type="scientific">Sutterella wadsworthensis HGA0223</name>
    <dbReference type="NCBI Taxonomy" id="1203554"/>
    <lineage>
        <taxon>Bacteria</taxon>
        <taxon>Pseudomonadati</taxon>
        <taxon>Pseudomonadota</taxon>
        <taxon>Betaproteobacteria</taxon>
        <taxon>Burkholderiales</taxon>
        <taxon>Sutterellaceae</taxon>
        <taxon>Sutterella</taxon>
    </lineage>
</organism>
<gene>
    <name evidence="4" type="ORF">HMPREF1476_00485</name>
</gene>
<evidence type="ECO:0000259" key="3">
    <source>
        <dbReference type="SMART" id="SM00858"/>
    </source>
</evidence>
<comment type="similarity">
    <text evidence="1">Belongs to the UxaA family.</text>
</comment>
<evidence type="ECO:0000313" key="4">
    <source>
        <dbReference type="EMBL" id="EPE01173.1"/>
    </source>
</evidence>
<sequence length="514" mass="54951">MSPRPAFDALQISALDNTATLLKSVRISDEVVVGGQTDVLRIKALDDTPFGHKISIRDIHSSDSIVKYGEVIGTASRDIPAGSHVHVQNVESNRGRGDMAEQNTPASQLESCEEVFTPKVPDRPIINARSLCYRGYSRPDGSVGIRNLVGIISCVACANDVVVQLSDIEGVACFTHQQGCSQTKPDLALIAKVLTNLAKNPNLGAILYVSLGCESVPTEEIVRQAKTFGKPVEFLIIQKEGGLTQTVEHAKAVVADLKQKIAAAPTQHPFNTLKLGLKCGSSDTTQGLSANVIAGKITDIFTAAGASVVIGETTEFMGAEHIAARRCVTSEVAQEIAKRVSEMEARAKAVGVDMRGGQPTRGNIDGGLTTIEEKSLGALAKAGSSIFQRVIAYGDNVKQPGLVMMDSPGREPEMLTGLAAAGCNLILFTTGRGAPQGFPFVPVVKTTGNENTWQCLQEHIDCYVGKIMRGEESYADATQRLFDEIMLFINGDLTKAEQCRYNNSMNIYVTGPTI</sequence>
<reference evidence="4 5" key="1">
    <citation type="submission" date="2013-04" db="EMBL/GenBank/DDBJ databases">
        <title>The Genome Sequence of Sutterella wadsworthensis HGA0223.</title>
        <authorList>
            <consortium name="The Broad Institute Genomics Platform"/>
            <person name="Earl A."/>
            <person name="Ward D."/>
            <person name="Feldgarden M."/>
            <person name="Gevers D."/>
            <person name="Schmidt T.M."/>
            <person name="Dover J."/>
            <person name="Dai D."/>
            <person name="Walker B."/>
            <person name="Young S."/>
            <person name="Zeng Q."/>
            <person name="Gargeya S."/>
            <person name="Fitzgerald M."/>
            <person name="Haas B."/>
            <person name="Abouelleil A."/>
            <person name="Allen A.W."/>
            <person name="Alvarado L."/>
            <person name="Arachchi H.M."/>
            <person name="Berlin A.M."/>
            <person name="Chapman S.B."/>
            <person name="Gainer-Dewar J."/>
            <person name="Goldberg J."/>
            <person name="Griggs A."/>
            <person name="Gujja S."/>
            <person name="Hansen M."/>
            <person name="Howarth C."/>
            <person name="Imamovic A."/>
            <person name="Ireland A."/>
            <person name="Larimer J."/>
            <person name="McCowan C."/>
            <person name="Murphy C."/>
            <person name="Pearson M."/>
            <person name="Poon T.W."/>
            <person name="Priest M."/>
            <person name="Roberts A."/>
            <person name="Saif S."/>
            <person name="Shea T."/>
            <person name="Sisk P."/>
            <person name="Sykes S."/>
            <person name="Wortman J."/>
            <person name="Nusbaum C."/>
            <person name="Birren B."/>
        </authorList>
    </citation>
    <scope>NUCLEOTIDE SEQUENCE [LARGE SCALE GENOMIC DNA]</scope>
    <source>
        <strain evidence="4 5">HGA0223</strain>
    </source>
</reference>
<protein>
    <recommendedName>
        <fullName evidence="3">SAF domain-containing protein</fullName>
    </recommendedName>
</protein>
<dbReference type="InterPro" id="IPR013974">
    <property type="entry name" value="SAF"/>
</dbReference>
<dbReference type="SMART" id="SM00858">
    <property type="entry name" value="SAF"/>
    <property type="match status" value="1"/>
</dbReference>
<comment type="caution">
    <text evidence="4">The sequence shown here is derived from an EMBL/GenBank/DDBJ whole genome shotgun (WGS) entry which is preliminary data.</text>
</comment>
<feature type="domain" description="SAF" evidence="3">
    <location>
        <begin position="16"/>
        <end position="91"/>
    </location>
</feature>
<dbReference type="PANTHER" id="PTHR30536:SF5">
    <property type="entry name" value="ALTRONATE DEHYDRATASE"/>
    <property type="match status" value="1"/>
</dbReference>
<name>S3C4J5_9BURK</name>
<dbReference type="EMBL" id="ATCF01000005">
    <property type="protein sequence ID" value="EPE01173.1"/>
    <property type="molecule type" value="Genomic_DNA"/>
</dbReference>
<dbReference type="HOGENOM" id="CLU_029189_0_0_4"/>
<dbReference type="PATRIC" id="fig|1203554.3.peg.471"/>